<dbReference type="PROSITE" id="PS50112">
    <property type="entry name" value="PAS"/>
    <property type="match status" value="1"/>
</dbReference>
<dbReference type="Pfam" id="PF00072">
    <property type="entry name" value="Response_reg"/>
    <property type="match status" value="1"/>
</dbReference>
<dbReference type="EMBL" id="VOQR01000001">
    <property type="protein sequence ID" value="TXC69579.1"/>
    <property type="molecule type" value="Genomic_DNA"/>
</dbReference>
<keyword evidence="10" id="KW-1185">Reference proteome</keyword>
<protein>
    <recommendedName>
        <fullName evidence="2">histidine kinase</fullName>
        <ecNumber evidence="2">2.7.13.3</ecNumber>
    </recommendedName>
</protein>
<dbReference type="InterPro" id="IPR003661">
    <property type="entry name" value="HisK_dim/P_dom"/>
</dbReference>
<dbReference type="EC" id="2.7.13.3" evidence="2"/>
<dbReference type="InterPro" id="IPR000014">
    <property type="entry name" value="PAS"/>
</dbReference>
<evidence type="ECO:0000256" key="2">
    <source>
        <dbReference type="ARBA" id="ARBA00012438"/>
    </source>
</evidence>
<dbReference type="Gene3D" id="3.30.450.20">
    <property type="entry name" value="PAS domain"/>
    <property type="match status" value="2"/>
</dbReference>
<dbReference type="PRINTS" id="PR00344">
    <property type="entry name" value="BCTRLSENSOR"/>
</dbReference>
<dbReference type="PROSITE" id="PS50109">
    <property type="entry name" value="HIS_KIN"/>
    <property type="match status" value="1"/>
</dbReference>
<dbReference type="SMART" id="SM00387">
    <property type="entry name" value="HATPase_c"/>
    <property type="match status" value="1"/>
</dbReference>
<dbReference type="AlphaFoldDB" id="A0A5C6U9J1"/>
<evidence type="ECO:0000259" key="7">
    <source>
        <dbReference type="PROSITE" id="PS50112"/>
    </source>
</evidence>
<dbReference type="PANTHER" id="PTHR43065">
    <property type="entry name" value="SENSOR HISTIDINE KINASE"/>
    <property type="match status" value="1"/>
</dbReference>
<dbReference type="GO" id="GO:0000155">
    <property type="term" value="F:phosphorelay sensor kinase activity"/>
    <property type="evidence" value="ECO:0007669"/>
    <property type="project" value="InterPro"/>
</dbReference>
<dbReference type="Gene3D" id="1.10.287.130">
    <property type="match status" value="1"/>
</dbReference>
<dbReference type="SUPFAM" id="SSF55874">
    <property type="entry name" value="ATPase domain of HSP90 chaperone/DNA topoisomerase II/histidine kinase"/>
    <property type="match status" value="1"/>
</dbReference>
<accession>A0A5C6U9J1</accession>
<evidence type="ECO:0000259" key="8">
    <source>
        <dbReference type="PROSITE" id="PS50113"/>
    </source>
</evidence>
<dbReference type="NCBIfam" id="TIGR00229">
    <property type="entry name" value="sensory_box"/>
    <property type="match status" value="1"/>
</dbReference>
<feature type="domain" description="Response regulatory" evidence="6">
    <location>
        <begin position="575"/>
        <end position="685"/>
    </location>
</feature>
<dbReference type="PROSITE" id="PS50110">
    <property type="entry name" value="RESPONSE_REGULATORY"/>
    <property type="match status" value="1"/>
</dbReference>
<feature type="domain" description="Histidine kinase" evidence="5">
    <location>
        <begin position="334"/>
        <end position="554"/>
    </location>
</feature>
<dbReference type="SMART" id="SM00388">
    <property type="entry name" value="HisKA"/>
    <property type="match status" value="1"/>
</dbReference>
<dbReference type="SMART" id="SM00091">
    <property type="entry name" value="PAS"/>
    <property type="match status" value="1"/>
</dbReference>
<feature type="modified residue" description="4-aspartylphosphate" evidence="4">
    <location>
        <position position="625"/>
    </location>
</feature>
<dbReference type="Pfam" id="PF08448">
    <property type="entry name" value="PAS_4"/>
    <property type="match status" value="1"/>
</dbReference>
<dbReference type="Gene3D" id="3.30.565.10">
    <property type="entry name" value="Histidine kinase-like ATPase, C-terminal domain"/>
    <property type="match status" value="1"/>
</dbReference>
<dbReference type="Proteomes" id="UP000321250">
    <property type="component" value="Unassembled WGS sequence"/>
</dbReference>
<gene>
    <name evidence="9" type="ORF">FSB78_00335</name>
</gene>
<evidence type="ECO:0000256" key="4">
    <source>
        <dbReference type="PROSITE-ProRule" id="PRU00169"/>
    </source>
</evidence>
<dbReference type="InterPro" id="IPR011006">
    <property type="entry name" value="CheY-like_superfamily"/>
</dbReference>
<dbReference type="Pfam" id="PF02518">
    <property type="entry name" value="HATPase_c"/>
    <property type="match status" value="1"/>
</dbReference>
<dbReference type="InterPro" id="IPR005467">
    <property type="entry name" value="His_kinase_dom"/>
</dbReference>
<name>A0A5C6U9J1_9SPHN</name>
<dbReference type="SMART" id="SM00086">
    <property type="entry name" value="PAC"/>
    <property type="match status" value="2"/>
</dbReference>
<dbReference type="OrthoDB" id="9796100at2"/>
<comment type="catalytic activity">
    <reaction evidence="1">
        <text>ATP + protein L-histidine = ADP + protein N-phospho-L-histidine.</text>
        <dbReference type="EC" id="2.7.13.3"/>
    </reaction>
</comment>
<evidence type="ECO:0000256" key="1">
    <source>
        <dbReference type="ARBA" id="ARBA00000085"/>
    </source>
</evidence>
<dbReference type="InterPro" id="IPR000700">
    <property type="entry name" value="PAS-assoc_C"/>
</dbReference>
<dbReference type="InterPro" id="IPR001610">
    <property type="entry name" value="PAC"/>
</dbReference>
<dbReference type="RefSeq" id="WP_147078964.1">
    <property type="nucleotide sequence ID" value="NZ_VOQR01000001.1"/>
</dbReference>
<dbReference type="SUPFAM" id="SSF55785">
    <property type="entry name" value="PYP-like sensor domain (PAS domain)"/>
    <property type="match status" value="2"/>
</dbReference>
<dbReference type="SUPFAM" id="SSF47384">
    <property type="entry name" value="Homodimeric domain of signal transducing histidine kinase"/>
    <property type="match status" value="1"/>
</dbReference>
<evidence type="ECO:0000313" key="9">
    <source>
        <dbReference type="EMBL" id="TXC69579.1"/>
    </source>
</evidence>
<sequence length="690" mass="74094">MPPPIDDNGRGAATFSFLAGGGECGDLIATRDWAQTTLGPLDDWPQSLRTATAVLLRSPVPIVMLWGEDGVMLYNDAYSLFAGGRHPELLGSRVREGWPEVADFNDHVMKVGLAGGTLHYKDQELTLYRHGRAEQVFMNLDYSPVLSESGEPAGVICFLADTSEGVRSERALRDSEARLRELNETLEAQVAARGAERDRLWRLSQDMLARADYSGMMSAVSPAWTQVLGWSEAELLARGYGTFMHPEDMPGTLASIAAMGETHLPARFENRISTRDGGWKHIEWTVAPEPDGVNFIAVGRDLSYAKAREAELALAQDALRQSQKMEAMGSLTGGVAHDFNNLLTPIIGSLDLLMRKGVGSERERRLIDGALQSAERAKTLVQRLLAFARRQPLQSTAVDVARLVDGLVELLGSTLGPMIDLRVDVAADLPPAKADPNQLEMALLNLAVNARDAMPDGGTLTVKATRESVRSEDPAGIRRGHYVRICVEDTGAGMDETTLRRATEPFFSTKGIGKGTGLGLSMVHGLAAQLGGGLSIDSTPGLGTTIALWLPISLTGIESDEPVSEAPTPVKALGVALLVDDEELVRISTADMLIDLGYEVVEATSAEIAVQFIENGLNPDVVVTDHLMPGMSGAQLARLLKVDRPDLPVLIVSGYAEADGIDPDIARLTKPFRNAELATSLAALVPGTSE</sequence>
<dbReference type="Pfam" id="PF00512">
    <property type="entry name" value="HisKA"/>
    <property type="match status" value="1"/>
</dbReference>
<dbReference type="InterPro" id="IPR003594">
    <property type="entry name" value="HATPase_dom"/>
</dbReference>
<keyword evidence="3 4" id="KW-0597">Phosphoprotein</keyword>
<reference evidence="9 10" key="1">
    <citation type="journal article" date="2013" name="Antonie Van Leeuwenhoek">
        <title>Sphingomonas ginsenosidivorax sp. nov., with the ability to transform ginsenosides.</title>
        <authorList>
            <person name="Jin X.F."/>
            <person name="Kim J.K."/>
            <person name="Liu Q.M."/>
            <person name="Kang M.S."/>
            <person name="He D."/>
            <person name="Jin F.X."/>
            <person name="Kim S.C."/>
            <person name="Im W.T."/>
        </authorList>
    </citation>
    <scope>NUCLEOTIDE SEQUENCE [LARGE SCALE GENOMIC DNA]</scope>
    <source>
        <strain evidence="9 10">KHI67</strain>
    </source>
</reference>
<dbReference type="Pfam" id="PF08447">
    <property type="entry name" value="PAS_3"/>
    <property type="match status" value="1"/>
</dbReference>
<proteinExistence type="predicted"/>
<dbReference type="InterPro" id="IPR036097">
    <property type="entry name" value="HisK_dim/P_sf"/>
</dbReference>
<dbReference type="Gene3D" id="3.40.50.2300">
    <property type="match status" value="1"/>
</dbReference>
<dbReference type="InterPro" id="IPR001789">
    <property type="entry name" value="Sig_transdc_resp-reg_receiver"/>
</dbReference>
<comment type="caution">
    <text evidence="9">The sequence shown here is derived from an EMBL/GenBank/DDBJ whole genome shotgun (WGS) entry which is preliminary data.</text>
</comment>
<feature type="domain" description="PAS" evidence="7">
    <location>
        <begin position="212"/>
        <end position="248"/>
    </location>
</feature>
<dbReference type="InterPro" id="IPR013656">
    <property type="entry name" value="PAS_4"/>
</dbReference>
<dbReference type="SMART" id="SM00448">
    <property type="entry name" value="REC"/>
    <property type="match status" value="1"/>
</dbReference>
<dbReference type="PANTHER" id="PTHR43065:SF42">
    <property type="entry name" value="TWO-COMPONENT SENSOR PPRA"/>
    <property type="match status" value="1"/>
</dbReference>
<dbReference type="InterPro" id="IPR036890">
    <property type="entry name" value="HATPase_C_sf"/>
</dbReference>
<feature type="domain" description="PAC" evidence="8">
    <location>
        <begin position="121"/>
        <end position="174"/>
    </location>
</feature>
<evidence type="ECO:0000259" key="5">
    <source>
        <dbReference type="PROSITE" id="PS50109"/>
    </source>
</evidence>
<dbReference type="InterPro" id="IPR004358">
    <property type="entry name" value="Sig_transdc_His_kin-like_C"/>
</dbReference>
<evidence type="ECO:0000256" key="3">
    <source>
        <dbReference type="ARBA" id="ARBA00022553"/>
    </source>
</evidence>
<dbReference type="PROSITE" id="PS50113">
    <property type="entry name" value="PAC"/>
    <property type="match status" value="1"/>
</dbReference>
<dbReference type="CDD" id="cd00082">
    <property type="entry name" value="HisKA"/>
    <property type="match status" value="1"/>
</dbReference>
<dbReference type="InterPro" id="IPR013655">
    <property type="entry name" value="PAS_fold_3"/>
</dbReference>
<organism evidence="9 10">
    <name type="scientific">Sphingomonas ginsenosidivorax</name>
    <dbReference type="NCBI Taxonomy" id="862135"/>
    <lineage>
        <taxon>Bacteria</taxon>
        <taxon>Pseudomonadati</taxon>
        <taxon>Pseudomonadota</taxon>
        <taxon>Alphaproteobacteria</taxon>
        <taxon>Sphingomonadales</taxon>
        <taxon>Sphingomonadaceae</taxon>
        <taxon>Sphingomonas</taxon>
    </lineage>
</organism>
<dbReference type="CDD" id="cd00130">
    <property type="entry name" value="PAS"/>
    <property type="match status" value="1"/>
</dbReference>
<evidence type="ECO:0000259" key="6">
    <source>
        <dbReference type="PROSITE" id="PS50110"/>
    </source>
</evidence>
<evidence type="ECO:0000313" key="10">
    <source>
        <dbReference type="Proteomes" id="UP000321250"/>
    </source>
</evidence>
<dbReference type="InterPro" id="IPR035965">
    <property type="entry name" value="PAS-like_dom_sf"/>
</dbReference>
<dbReference type="SUPFAM" id="SSF52172">
    <property type="entry name" value="CheY-like"/>
    <property type="match status" value="1"/>
</dbReference>